<gene>
    <name evidence="3" type="primary">echA8_8</name>
    <name evidence="3" type="ORF">SAMEA1982600_01760</name>
</gene>
<dbReference type="EMBL" id="FKBS01000014">
    <property type="protein sequence ID" value="SAI21994.1"/>
    <property type="molecule type" value="Genomic_DNA"/>
</dbReference>
<dbReference type="NCBIfam" id="NF005595">
    <property type="entry name" value="PRK07327.1"/>
    <property type="match status" value="1"/>
</dbReference>
<evidence type="ECO:0000256" key="2">
    <source>
        <dbReference type="RuleBase" id="RU003707"/>
    </source>
</evidence>
<dbReference type="PROSITE" id="PS00166">
    <property type="entry name" value="ENOYL_COA_HYDRATASE"/>
    <property type="match status" value="1"/>
</dbReference>
<dbReference type="RefSeq" id="WP_066410628.1">
    <property type="nucleotide sequence ID" value="NZ_FKBS01000014.1"/>
</dbReference>
<dbReference type="InterPro" id="IPR018376">
    <property type="entry name" value="Enoyl-CoA_hyd/isom_CS"/>
</dbReference>
<dbReference type="Proteomes" id="UP000077037">
    <property type="component" value="Unassembled WGS sequence"/>
</dbReference>
<dbReference type="InterPro" id="IPR001753">
    <property type="entry name" value="Enoyl-CoA_hydra/iso"/>
</dbReference>
<evidence type="ECO:0000313" key="4">
    <source>
        <dbReference type="Proteomes" id="UP000077037"/>
    </source>
</evidence>
<dbReference type="Gene3D" id="3.90.226.10">
    <property type="entry name" value="2-enoyl-CoA Hydratase, Chain A, domain 1"/>
    <property type="match status" value="1"/>
</dbReference>
<organism evidence="3 4">
    <name type="scientific">Bordetella ansorpii</name>
    <dbReference type="NCBI Taxonomy" id="288768"/>
    <lineage>
        <taxon>Bacteria</taxon>
        <taxon>Pseudomonadati</taxon>
        <taxon>Pseudomonadota</taxon>
        <taxon>Betaproteobacteria</taxon>
        <taxon>Burkholderiales</taxon>
        <taxon>Alcaligenaceae</taxon>
        <taxon>Bordetella</taxon>
    </lineage>
</organism>
<dbReference type="InterPro" id="IPR029045">
    <property type="entry name" value="ClpP/crotonase-like_dom_sf"/>
</dbReference>
<proteinExistence type="inferred from homology"/>
<evidence type="ECO:0000256" key="1">
    <source>
        <dbReference type="ARBA" id="ARBA00005254"/>
    </source>
</evidence>
<sequence>MLNSELDHYAHYQSLKLRRHPHGVLEVIMGSPQHQPGRLSTADDRMHRELADIWRDVDTDPDTRAVVLRGEGKGFSGGGDLDLVQQMADDFEIRARVWREARDLVYNVINCGKPIVSAMHGAAVGAGLVAGLLADISIATRDARIIDGHTRLGVAAGDHAAIVWPLLCGMAKAKYYLLLCETVSGEEAERIGLVSLCVDEADLLPRAFEVANRLATGSQTAIRWTKYALNNWLRQAGPSFDTSLALEFMGFAGPDVREGIQSLRERRPPNFTSNAPF</sequence>
<dbReference type="OrthoDB" id="9777711at2"/>
<comment type="similarity">
    <text evidence="1 2">Belongs to the enoyl-CoA hydratase/isomerase family.</text>
</comment>
<protein>
    <submittedName>
        <fullName evidence="3">Enoyl-CoA hydratase</fullName>
        <ecNumber evidence="3">4.2.1.17</ecNumber>
    </submittedName>
</protein>
<dbReference type="PANTHER" id="PTHR43459:SF3">
    <property type="entry name" value="ENOYL-COA HYDRATASE ECHA15 (ENOYL HYDRASE) (UNSATURATED ACYL-COA HYDRATASE) (CROTONASE)-RELATED"/>
    <property type="match status" value="1"/>
</dbReference>
<name>A0A157NLT3_9BORD</name>
<keyword evidence="3" id="KW-0456">Lyase</keyword>
<dbReference type="PANTHER" id="PTHR43459">
    <property type="entry name" value="ENOYL-COA HYDRATASE"/>
    <property type="match status" value="1"/>
</dbReference>
<dbReference type="EC" id="4.2.1.17" evidence="3"/>
<reference evidence="3 4" key="1">
    <citation type="submission" date="2016-03" db="EMBL/GenBank/DDBJ databases">
        <authorList>
            <consortium name="Pathogen Informatics"/>
        </authorList>
    </citation>
    <scope>NUCLEOTIDE SEQUENCE [LARGE SCALE GENOMIC DNA]</scope>
    <source>
        <strain evidence="3 4">NCTC13364</strain>
    </source>
</reference>
<dbReference type="GO" id="GO:0004300">
    <property type="term" value="F:enoyl-CoA hydratase activity"/>
    <property type="evidence" value="ECO:0007669"/>
    <property type="project" value="UniProtKB-EC"/>
</dbReference>
<accession>A0A157NLT3</accession>
<dbReference type="AlphaFoldDB" id="A0A157NLT3"/>
<evidence type="ECO:0000313" key="3">
    <source>
        <dbReference type="EMBL" id="SAI21994.1"/>
    </source>
</evidence>
<dbReference type="CDD" id="cd06558">
    <property type="entry name" value="crotonase-like"/>
    <property type="match status" value="1"/>
</dbReference>
<dbReference type="Pfam" id="PF00378">
    <property type="entry name" value="ECH_1"/>
    <property type="match status" value="1"/>
</dbReference>
<dbReference type="InterPro" id="IPR014748">
    <property type="entry name" value="Enoyl-CoA_hydra_C"/>
</dbReference>
<dbReference type="Gene3D" id="1.10.12.10">
    <property type="entry name" value="Lyase 2-enoyl-coa Hydratase, Chain A, domain 2"/>
    <property type="match status" value="1"/>
</dbReference>
<dbReference type="SUPFAM" id="SSF52096">
    <property type="entry name" value="ClpP/crotonase"/>
    <property type="match status" value="1"/>
</dbReference>